<proteinExistence type="predicted"/>
<feature type="region of interest" description="Disordered" evidence="1">
    <location>
        <begin position="21"/>
        <end position="44"/>
    </location>
</feature>
<evidence type="ECO:0000256" key="1">
    <source>
        <dbReference type="SAM" id="MobiDB-lite"/>
    </source>
</evidence>
<dbReference type="Proteomes" id="UP000023435">
    <property type="component" value="Unassembled WGS sequence"/>
</dbReference>
<comment type="caution">
    <text evidence="2">The sequence shown here is derived from an EMBL/GenBank/DDBJ whole genome shotgun (WGS) entry which is preliminary data.</text>
</comment>
<evidence type="ECO:0000313" key="2">
    <source>
        <dbReference type="EMBL" id="KWS04412.1"/>
    </source>
</evidence>
<protein>
    <submittedName>
        <fullName evidence="2">Uncharacterized protein</fullName>
    </submittedName>
</protein>
<sequence length="44" mass="4781">MVGGDRNTLLGRSYQQVTFKGNSNVVNTDNEPQLDDQGTGNKVI</sequence>
<organism evidence="2 3">
    <name type="scientific">Lysobacter capsici AZ78</name>
    <dbReference type="NCBI Taxonomy" id="1444315"/>
    <lineage>
        <taxon>Bacteria</taxon>
        <taxon>Pseudomonadati</taxon>
        <taxon>Pseudomonadota</taxon>
        <taxon>Gammaproteobacteria</taxon>
        <taxon>Lysobacterales</taxon>
        <taxon>Lysobacteraceae</taxon>
        <taxon>Lysobacter</taxon>
    </lineage>
</organism>
<accession>A0A108U8C5</accession>
<reference evidence="2 3" key="1">
    <citation type="journal article" date="2014" name="Genome Announc.">
        <title>Draft Genome Sequence of Lysobacter capsici AZ78, a Bacterium Antagonistic to Plant-Pathogenic Oomycetes.</title>
        <authorList>
            <person name="Puopolo G."/>
            <person name="Sonego P."/>
            <person name="Engelen K."/>
            <person name="Pertot I."/>
        </authorList>
    </citation>
    <scope>NUCLEOTIDE SEQUENCE [LARGE SCALE GENOMIC DNA]</scope>
    <source>
        <strain evidence="2 3">AZ78</strain>
    </source>
</reference>
<dbReference type="EMBL" id="JAJA02000001">
    <property type="protein sequence ID" value="KWS04412.1"/>
    <property type="molecule type" value="Genomic_DNA"/>
</dbReference>
<gene>
    <name evidence="2" type="ORF">AZ78_1961</name>
</gene>
<evidence type="ECO:0000313" key="3">
    <source>
        <dbReference type="Proteomes" id="UP000023435"/>
    </source>
</evidence>
<keyword evidence="3" id="KW-1185">Reference proteome</keyword>
<name>A0A108U8C5_9GAMM</name>
<dbReference type="AlphaFoldDB" id="A0A108U8C5"/>